<keyword evidence="2" id="KW-1185">Reference proteome</keyword>
<organism evidence="1 2">
    <name type="scientific">Muraenolepis orangiensis</name>
    <name type="common">Patagonian moray cod</name>
    <dbReference type="NCBI Taxonomy" id="630683"/>
    <lineage>
        <taxon>Eukaryota</taxon>
        <taxon>Metazoa</taxon>
        <taxon>Chordata</taxon>
        <taxon>Craniata</taxon>
        <taxon>Vertebrata</taxon>
        <taxon>Euteleostomi</taxon>
        <taxon>Actinopterygii</taxon>
        <taxon>Neopterygii</taxon>
        <taxon>Teleostei</taxon>
        <taxon>Neoteleostei</taxon>
        <taxon>Acanthomorphata</taxon>
        <taxon>Zeiogadaria</taxon>
        <taxon>Gadariae</taxon>
        <taxon>Gadiformes</taxon>
        <taxon>Muraenolepidoidei</taxon>
        <taxon>Muraenolepididae</taxon>
        <taxon>Muraenolepis</taxon>
    </lineage>
</organism>
<dbReference type="AlphaFoldDB" id="A0A9Q0EVH6"/>
<evidence type="ECO:0000313" key="2">
    <source>
        <dbReference type="Proteomes" id="UP001148018"/>
    </source>
</evidence>
<dbReference type="EMBL" id="JANIIK010000034">
    <property type="protein sequence ID" value="KAJ3614175.1"/>
    <property type="molecule type" value="Genomic_DNA"/>
</dbReference>
<gene>
    <name evidence="1" type="ORF">NHX12_017751</name>
</gene>
<dbReference type="Proteomes" id="UP001148018">
    <property type="component" value="Unassembled WGS sequence"/>
</dbReference>
<evidence type="ECO:0000313" key="1">
    <source>
        <dbReference type="EMBL" id="KAJ3614175.1"/>
    </source>
</evidence>
<proteinExistence type="predicted"/>
<sequence>MYKSTAELDIDYNALSPFKHSQVANSLVGLVVMAKRQAMDQHMESQIAAGMERQ</sequence>
<accession>A0A9Q0EVH6</accession>
<name>A0A9Q0EVH6_9TELE</name>
<reference evidence="1" key="1">
    <citation type="submission" date="2022-07" db="EMBL/GenBank/DDBJ databases">
        <title>Chromosome-level genome of Muraenolepis orangiensis.</title>
        <authorList>
            <person name="Kim J."/>
        </authorList>
    </citation>
    <scope>NUCLEOTIDE SEQUENCE</scope>
    <source>
        <strain evidence="1">KU_S4_2022</strain>
        <tissue evidence="1">Muscle</tissue>
    </source>
</reference>
<comment type="caution">
    <text evidence="1">The sequence shown here is derived from an EMBL/GenBank/DDBJ whole genome shotgun (WGS) entry which is preliminary data.</text>
</comment>
<protein>
    <submittedName>
        <fullName evidence="1">Uncharacterized protein</fullName>
    </submittedName>
</protein>
<feature type="non-terminal residue" evidence="1">
    <location>
        <position position="1"/>
    </location>
</feature>